<feature type="transmembrane region" description="Helical" evidence="1">
    <location>
        <begin position="32"/>
        <end position="50"/>
    </location>
</feature>
<dbReference type="Pfam" id="PF20712">
    <property type="entry name" value="CyanoTRADDas_TM"/>
    <property type="match status" value="1"/>
</dbReference>
<keyword evidence="1" id="KW-1133">Transmembrane helix</keyword>
<protein>
    <recommendedName>
        <fullName evidence="2">Cyanobacterial TRADD-N associated 2 transmembrane domain-containing protein</fullName>
    </recommendedName>
</protein>
<sequence length="250" mass="27838">MEFLFRKNDVITAVFKNLVKAWQGGPKKVRTIIVSGLAAGGVGITVLSLSDANIITKELSQAIAPIFFVYCAVIIVAITARQEIIEEDESDQKIEAVAERVRENPKETQAAWELARVKLESYLNRNINQVRSIFWLTAFVMSVGFSLIIYGVYISYKNPNVLEPSIIAACSGVLVNFIGATFLVIYRSTMAQAKDYVTVLERINAVGMAVQILETIDDKDGQLKPKATADLAKQLLQLYTNNDKYKPKRK</sequence>
<evidence type="ECO:0000313" key="3">
    <source>
        <dbReference type="EMBL" id="QWV92105.1"/>
    </source>
</evidence>
<dbReference type="Proteomes" id="UP000683557">
    <property type="component" value="Chromosome"/>
</dbReference>
<feature type="transmembrane region" description="Helical" evidence="1">
    <location>
        <begin position="166"/>
        <end position="186"/>
    </location>
</feature>
<evidence type="ECO:0000256" key="1">
    <source>
        <dbReference type="SAM" id="Phobius"/>
    </source>
</evidence>
<dbReference type="RefSeq" id="WP_216798927.1">
    <property type="nucleotide sequence ID" value="NZ_CP076723.1"/>
</dbReference>
<evidence type="ECO:0000313" key="4">
    <source>
        <dbReference type="Proteomes" id="UP000683557"/>
    </source>
</evidence>
<accession>A0ABX8J1Q3</accession>
<keyword evidence="1" id="KW-0812">Transmembrane</keyword>
<keyword evidence="1" id="KW-0472">Membrane</keyword>
<dbReference type="InterPro" id="IPR048567">
    <property type="entry name" value="CyanoTRADDas_TM"/>
</dbReference>
<gene>
    <name evidence="3" type="ORF">KP004_12830</name>
</gene>
<keyword evidence="4" id="KW-1185">Reference proteome</keyword>
<dbReference type="EMBL" id="CP076723">
    <property type="protein sequence ID" value="QWV92105.1"/>
    <property type="molecule type" value="Genomic_DNA"/>
</dbReference>
<feature type="transmembrane region" description="Helical" evidence="1">
    <location>
        <begin position="62"/>
        <end position="80"/>
    </location>
</feature>
<feature type="transmembrane region" description="Helical" evidence="1">
    <location>
        <begin position="133"/>
        <end position="154"/>
    </location>
</feature>
<name>A0ABX8J1Q3_9BACT</name>
<organism evidence="3 4">
    <name type="scientific">Geomonas oryzisoli</name>
    <dbReference type="NCBI Taxonomy" id="2847992"/>
    <lineage>
        <taxon>Bacteria</taxon>
        <taxon>Pseudomonadati</taxon>
        <taxon>Thermodesulfobacteriota</taxon>
        <taxon>Desulfuromonadia</taxon>
        <taxon>Geobacterales</taxon>
        <taxon>Geobacteraceae</taxon>
        <taxon>Geomonas</taxon>
    </lineage>
</organism>
<reference evidence="3 4" key="1">
    <citation type="submission" date="2021-06" db="EMBL/GenBank/DDBJ databases">
        <title>Gemonas diversity in paddy soil.</title>
        <authorList>
            <person name="Liu G."/>
        </authorList>
    </citation>
    <scope>NUCLEOTIDE SEQUENCE [LARGE SCALE GENOMIC DNA]</scope>
    <source>
        <strain evidence="3 4">RG10</strain>
    </source>
</reference>
<feature type="domain" description="Cyanobacterial TRADD-N associated 2 transmembrane" evidence="2">
    <location>
        <begin position="126"/>
        <end position="193"/>
    </location>
</feature>
<evidence type="ECO:0000259" key="2">
    <source>
        <dbReference type="Pfam" id="PF20712"/>
    </source>
</evidence>
<proteinExistence type="predicted"/>